<sequence length="129" mass="14212">AQGCIEEVEFSILSFSISFEFSTHVGSAAETEEHAEWVELALPMSSGFCFNTGVFEALWEAFLGCVMACTTWLVKRCLLRCSLWGLFTGNSTLVSLARSIFFFSTFIEGDNCLGEATSEDEETADSWGD</sequence>
<feature type="non-terminal residue" evidence="1">
    <location>
        <position position="1"/>
    </location>
</feature>
<dbReference type="Proteomes" id="UP000053286">
    <property type="component" value="Unassembled WGS sequence"/>
</dbReference>
<gene>
    <name evidence="1" type="ORF">AS27_13321</name>
</gene>
<protein>
    <submittedName>
        <fullName evidence="1">Uncharacterized protein</fullName>
    </submittedName>
</protein>
<accession>A0A087QYD4</accession>
<dbReference type="EMBL" id="KL226000">
    <property type="protein sequence ID" value="KFM06238.1"/>
    <property type="molecule type" value="Genomic_DNA"/>
</dbReference>
<reference evidence="1 2" key="1">
    <citation type="submission" date="2014-04" db="EMBL/GenBank/DDBJ databases">
        <title>Genome evolution of avian class.</title>
        <authorList>
            <person name="Zhang G."/>
            <person name="Li C."/>
        </authorList>
    </citation>
    <scope>NUCLEOTIDE SEQUENCE [LARGE SCALE GENOMIC DNA]</scope>
    <source>
        <strain evidence="1">BGI_AS27</strain>
    </source>
</reference>
<dbReference type="AlphaFoldDB" id="A0A087QYD4"/>
<evidence type="ECO:0000313" key="1">
    <source>
        <dbReference type="EMBL" id="KFM06238.1"/>
    </source>
</evidence>
<feature type="non-terminal residue" evidence="1">
    <location>
        <position position="129"/>
    </location>
</feature>
<evidence type="ECO:0000313" key="2">
    <source>
        <dbReference type="Proteomes" id="UP000053286"/>
    </source>
</evidence>
<proteinExistence type="predicted"/>
<name>A0A087QYD4_APTFO</name>
<organism evidence="1 2">
    <name type="scientific">Aptenodytes forsteri</name>
    <name type="common">Emperor penguin</name>
    <dbReference type="NCBI Taxonomy" id="9233"/>
    <lineage>
        <taxon>Eukaryota</taxon>
        <taxon>Metazoa</taxon>
        <taxon>Chordata</taxon>
        <taxon>Craniata</taxon>
        <taxon>Vertebrata</taxon>
        <taxon>Euteleostomi</taxon>
        <taxon>Archelosauria</taxon>
        <taxon>Archosauria</taxon>
        <taxon>Dinosauria</taxon>
        <taxon>Saurischia</taxon>
        <taxon>Theropoda</taxon>
        <taxon>Coelurosauria</taxon>
        <taxon>Aves</taxon>
        <taxon>Neognathae</taxon>
        <taxon>Neoaves</taxon>
        <taxon>Aequornithes</taxon>
        <taxon>Sphenisciformes</taxon>
        <taxon>Spheniscidae</taxon>
        <taxon>Aptenodytes</taxon>
    </lineage>
</organism>
<keyword evidence="2" id="KW-1185">Reference proteome</keyword>